<sequence length="278" mass="29499">MEHKAGGEPVYEQYSGIELSPHTQTSKHYSQPGLEVVDYSDLEVVSPRPDLSNHRTWEKGSSLPQIGTPYSKGVASTYEYGNLNGGGGGYAGGAGRPKNGFFQQDSICGVKRQTFWIVIAIGIFVMVAAVAIGVGLGVALHPSGDPSATPLPSANSTNPTTTTSLPSPTATGATEPELAIRCPTNNLTLYSAAGTNRSYLLLCGRDYSSVDGATDLFNEQMDSMSDCIDECARQQGCGGAGWGPYNGRNTCWLKSKLGTPNVTPNWYFAVEDERAVKS</sequence>
<dbReference type="AlphaFoldDB" id="A0AA38S908"/>
<keyword evidence="4" id="KW-1185">Reference proteome</keyword>
<comment type="caution">
    <text evidence="3">The sequence shown here is derived from an EMBL/GenBank/DDBJ whole genome shotgun (WGS) entry which is preliminary data.</text>
</comment>
<gene>
    <name evidence="3" type="ORF">NKR19_g3349</name>
</gene>
<feature type="transmembrane region" description="Helical" evidence="2">
    <location>
        <begin position="115"/>
        <end position="140"/>
    </location>
</feature>
<feature type="region of interest" description="Disordered" evidence="1">
    <location>
        <begin position="147"/>
        <end position="176"/>
    </location>
</feature>
<organism evidence="3 4">
    <name type="scientific">Coniochaeta hoffmannii</name>
    <dbReference type="NCBI Taxonomy" id="91930"/>
    <lineage>
        <taxon>Eukaryota</taxon>
        <taxon>Fungi</taxon>
        <taxon>Dikarya</taxon>
        <taxon>Ascomycota</taxon>
        <taxon>Pezizomycotina</taxon>
        <taxon>Sordariomycetes</taxon>
        <taxon>Sordariomycetidae</taxon>
        <taxon>Coniochaetales</taxon>
        <taxon>Coniochaetaceae</taxon>
        <taxon>Coniochaeta</taxon>
    </lineage>
</organism>
<evidence type="ECO:0000313" key="3">
    <source>
        <dbReference type="EMBL" id="KAJ9158420.1"/>
    </source>
</evidence>
<dbReference type="EMBL" id="JANBVN010000036">
    <property type="protein sequence ID" value="KAJ9158420.1"/>
    <property type="molecule type" value="Genomic_DNA"/>
</dbReference>
<evidence type="ECO:0000256" key="2">
    <source>
        <dbReference type="SAM" id="Phobius"/>
    </source>
</evidence>
<evidence type="ECO:0008006" key="5">
    <source>
        <dbReference type="Google" id="ProtNLM"/>
    </source>
</evidence>
<name>A0AA38S908_9PEZI</name>
<reference evidence="3" key="1">
    <citation type="submission" date="2022-07" db="EMBL/GenBank/DDBJ databases">
        <title>Fungi with potential for degradation of polypropylene.</title>
        <authorList>
            <person name="Gostincar C."/>
        </authorList>
    </citation>
    <scope>NUCLEOTIDE SEQUENCE</scope>
    <source>
        <strain evidence="3">EXF-13287</strain>
    </source>
</reference>
<evidence type="ECO:0000313" key="4">
    <source>
        <dbReference type="Proteomes" id="UP001174691"/>
    </source>
</evidence>
<keyword evidence="2" id="KW-0472">Membrane</keyword>
<protein>
    <recommendedName>
        <fullName evidence="5">Apple domain-containing protein</fullName>
    </recommendedName>
</protein>
<dbReference type="Proteomes" id="UP001174691">
    <property type="component" value="Unassembled WGS sequence"/>
</dbReference>
<dbReference type="Gene3D" id="3.50.4.10">
    <property type="entry name" value="Hepatocyte Growth Factor"/>
    <property type="match status" value="1"/>
</dbReference>
<proteinExistence type="predicted"/>
<feature type="compositionally biased region" description="Low complexity" evidence="1">
    <location>
        <begin position="150"/>
        <end position="171"/>
    </location>
</feature>
<accession>A0AA38S908</accession>
<keyword evidence="2" id="KW-0812">Transmembrane</keyword>
<keyword evidence="2" id="KW-1133">Transmembrane helix</keyword>
<evidence type="ECO:0000256" key="1">
    <source>
        <dbReference type="SAM" id="MobiDB-lite"/>
    </source>
</evidence>